<keyword evidence="4" id="KW-0378">Hydrolase</keyword>
<dbReference type="EC" id="3.6.1.1" evidence="2"/>
<evidence type="ECO:0000256" key="4">
    <source>
        <dbReference type="ARBA" id="ARBA00022801"/>
    </source>
</evidence>
<reference evidence="6" key="1">
    <citation type="journal article" date="2021" name="mSystems">
        <title>Bacteria and Archaea Synergistically Convert Glycine Betaine to Biogenic Methane in the Formosa Cold Seep of the South China Sea.</title>
        <authorList>
            <person name="Li L."/>
            <person name="Zhang W."/>
            <person name="Zhang S."/>
            <person name="Song L."/>
            <person name="Sun Q."/>
            <person name="Zhang H."/>
            <person name="Xiang H."/>
            <person name="Dong X."/>
        </authorList>
    </citation>
    <scope>NUCLEOTIDE SEQUENCE</scope>
    <source>
        <strain evidence="6">ZWT</strain>
    </source>
</reference>
<keyword evidence="5" id="KW-0460">Magnesium</keyword>
<dbReference type="Gene3D" id="3.90.80.10">
    <property type="entry name" value="Inorganic pyrophosphatase"/>
    <property type="match status" value="1"/>
</dbReference>
<comment type="caution">
    <text evidence="6">The sequence shown here is derived from an EMBL/GenBank/DDBJ whole genome shotgun (WGS) entry which is preliminary data.</text>
</comment>
<dbReference type="GO" id="GO:0000287">
    <property type="term" value="F:magnesium ion binding"/>
    <property type="evidence" value="ECO:0007669"/>
    <property type="project" value="InterPro"/>
</dbReference>
<name>A0A9J6NVT5_9CLOT</name>
<keyword evidence="7" id="KW-1185">Reference proteome</keyword>
<sequence>MIITMRVEQTQKYEKRIKYIPEGDYFIETNSGSLMYERGFDGVYGWIEGYGSPPEKHLDIYVVTQKQLSLGDRIQAKVIGCFLRNDGDNKIIAIEEERKEKDISELEYKEMSMLRGLYPRIGENEGWFGKEKAIEIMRVFRDTHFND</sequence>
<dbReference type="InterPro" id="IPR036649">
    <property type="entry name" value="Pyrophosphatase_sf"/>
</dbReference>
<dbReference type="RefSeq" id="WP_250857457.1">
    <property type="nucleotide sequence ID" value="NZ_JAGSOJ010000001.1"/>
</dbReference>
<dbReference type="InterPro" id="IPR008162">
    <property type="entry name" value="Pyrophosphatase"/>
</dbReference>
<dbReference type="Proteomes" id="UP001056429">
    <property type="component" value="Unassembled WGS sequence"/>
</dbReference>
<dbReference type="SUPFAM" id="SSF50324">
    <property type="entry name" value="Inorganic pyrophosphatase"/>
    <property type="match status" value="1"/>
</dbReference>
<dbReference type="AlphaFoldDB" id="A0A9J6NVT5"/>
<reference evidence="6" key="2">
    <citation type="submission" date="2021-04" db="EMBL/GenBank/DDBJ databases">
        <authorList>
            <person name="Dong X."/>
        </authorList>
    </citation>
    <scope>NUCLEOTIDE SEQUENCE</scope>
    <source>
        <strain evidence="6">ZWT</strain>
    </source>
</reference>
<evidence type="ECO:0000313" key="6">
    <source>
        <dbReference type="EMBL" id="MCM1988591.1"/>
    </source>
</evidence>
<comment type="cofactor">
    <cofactor evidence="1">
        <name>Mg(2+)</name>
        <dbReference type="ChEBI" id="CHEBI:18420"/>
    </cofactor>
</comment>
<dbReference type="GO" id="GO:0006796">
    <property type="term" value="P:phosphate-containing compound metabolic process"/>
    <property type="evidence" value="ECO:0007669"/>
    <property type="project" value="InterPro"/>
</dbReference>
<accession>A0A9J6NVT5</accession>
<dbReference type="EMBL" id="JAGSOJ010000001">
    <property type="protein sequence ID" value="MCM1988591.1"/>
    <property type="molecule type" value="Genomic_DNA"/>
</dbReference>
<dbReference type="GO" id="GO:0004427">
    <property type="term" value="F:inorganic diphosphate phosphatase activity"/>
    <property type="evidence" value="ECO:0007669"/>
    <property type="project" value="UniProtKB-EC"/>
</dbReference>
<evidence type="ECO:0000313" key="7">
    <source>
        <dbReference type="Proteomes" id="UP001056429"/>
    </source>
</evidence>
<evidence type="ECO:0000256" key="2">
    <source>
        <dbReference type="ARBA" id="ARBA00012146"/>
    </source>
</evidence>
<dbReference type="GO" id="GO:0005737">
    <property type="term" value="C:cytoplasm"/>
    <property type="evidence" value="ECO:0007669"/>
    <property type="project" value="InterPro"/>
</dbReference>
<organism evidence="6 7">
    <name type="scientific">Oceanirhabdus seepicola</name>
    <dbReference type="NCBI Taxonomy" id="2828781"/>
    <lineage>
        <taxon>Bacteria</taxon>
        <taxon>Bacillati</taxon>
        <taxon>Bacillota</taxon>
        <taxon>Clostridia</taxon>
        <taxon>Eubacteriales</taxon>
        <taxon>Clostridiaceae</taxon>
        <taxon>Oceanirhabdus</taxon>
    </lineage>
</organism>
<gene>
    <name evidence="6" type="ORF">KDK92_02480</name>
</gene>
<keyword evidence="3" id="KW-0479">Metal-binding</keyword>
<evidence type="ECO:0000256" key="5">
    <source>
        <dbReference type="ARBA" id="ARBA00022842"/>
    </source>
</evidence>
<protein>
    <recommendedName>
        <fullName evidence="2">inorganic diphosphatase</fullName>
        <ecNumber evidence="2">3.6.1.1</ecNumber>
    </recommendedName>
</protein>
<dbReference type="Pfam" id="PF00719">
    <property type="entry name" value="Pyrophosphatase"/>
    <property type="match status" value="1"/>
</dbReference>
<proteinExistence type="predicted"/>
<evidence type="ECO:0000256" key="1">
    <source>
        <dbReference type="ARBA" id="ARBA00001946"/>
    </source>
</evidence>
<evidence type="ECO:0000256" key="3">
    <source>
        <dbReference type="ARBA" id="ARBA00022723"/>
    </source>
</evidence>